<dbReference type="GO" id="GO:0005524">
    <property type="term" value="F:ATP binding"/>
    <property type="evidence" value="ECO:0007669"/>
    <property type="project" value="UniProtKB-KW"/>
</dbReference>
<organism evidence="4 5">
    <name type="scientific">Bartonella taylorii 8TBB</name>
    <dbReference type="NCBI Taxonomy" id="1094560"/>
    <lineage>
        <taxon>Bacteria</taxon>
        <taxon>Pseudomonadati</taxon>
        <taxon>Pseudomonadota</taxon>
        <taxon>Alphaproteobacteria</taxon>
        <taxon>Hyphomicrobiales</taxon>
        <taxon>Bartonellaceae</taxon>
        <taxon>Bartonella</taxon>
    </lineage>
</organism>
<keyword evidence="2" id="KW-0067">ATP-binding</keyword>
<evidence type="ECO:0000256" key="2">
    <source>
        <dbReference type="ARBA" id="ARBA00022840"/>
    </source>
</evidence>
<dbReference type="GO" id="GO:0034605">
    <property type="term" value="P:cellular response to heat"/>
    <property type="evidence" value="ECO:0007669"/>
    <property type="project" value="TreeGrafter"/>
</dbReference>
<dbReference type="PANTHER" id="PTHR11638">
    <property type="entry name" value="ATP-DEPENDENT CLP PROTEASE"/>
    <property type="match status" value="1"/>
</dbReference>
<dbReference type="InterPro" id="IPR050130">
    <property type="entry name" value="ClpA_ClpB"/>
</dbReference>
<dbReference type="InterPro" id="IPR027417">
    <property type="entry name" value="P-loop_NTPase"/>
</dbReference>
<dbReference type="Gene3D" id="3.40.50.300">
    <property type="entry name" value="P-loop containing nucleotide triphosphate hydrolases"/>
    <property type="match status" value="1"/>
</dbReference>
<evidence type="ECO:0000313" key="5">
    <source>
        <dbReference type="Proteomes" id="UP000002648"/>
    </source>
</evidence>
<dbReference type="AlphaFoldDB" id="A0A9P2S2V7"/>
<dbReference type="SMART" id="SM00382">
    <property type="entry name" value="AAA"/>
    <property type="match status" value="1"/>
</dbReference>
<gene>
    <name evidence="4" type="ORF">ME9_00143</name>
</gene>
<evidence type="ECO:0000256" key="1">
    <source>
        <dbReference type="ARBA" id="ARBA00022741"/>
    </source>
</evidence>
<dbReference type="EMBL" id="AIMD01000004">
    <property type="protein sequence ID" value="EJF97764.1"/>
    <property type="molecule type" value="Genomic_DNA"/>
</dbReference>
<dbReference type="OrthoDB" id="7922089at2"/>
<keyword evidence="1" id="KW-0547">Nucleotide-binding</keyword>
<protein>
    <recommendedName>
        <fullName evidence="3">AAA+ ATPase domain-containing protein</fullName>
    </recommendedName>
</protein>
<reference evidence="4 5" key="1">
    <citation type="submission" date="2012-03" db="EMBL/GenBank/DDBJ databases">
        <title>The Genome Sequence of Bartonella taylorii 8TBB.</title>
        <authorList>
            <consortium name="The Broad Institute Genome Sequencing Platform"/>
            <consortium name="The Broad Institute Genome Sequencing Center for Infectious Disease"/>
            <person name="Feldgarden M."/>
            <person name="Kirby J."/>
            <person name="Kosoy M."/>
            <person name="Birtles R."/>
            <person name="Probert W.S."/>
            <person name="Chiaraviglio L."/>
            <person name="Young S.K."/>
            <person name="Zeng Q."/>
            <person name="Gargeya S."/>
            <person name="Fitzgerald M."/>
            <person name="Haas B."/>
            <person name="Abouelleil A."/>
            <person name="Alvarado L."/>
            <person name="Arachchi H.M."/>
            <person name="Berlin A."/>
            <person name="Chapman S.B."/>
            <person name="Gearin G."/>
            <person name="Goldberg J."/>
            <person name="Griggs A."/>
            <person name="Gujja S."/>
            <person name="Hansen M."/>
            <person name="Heiman D."/>
            <person name="Howarth C."/>
            <person name="Larimer J."/>
            <person name="Lui A."/>
            <person name="MacDonald P.J.P."/>
            <person name="McCowen C."/>
            <person name="Montmayeur A."/>
            <person name="Murphy C."/>
            <person name="Neiman D."/>
            <person name="Pearson M."/>
            <person name="Priest M."/>
            <person name="Roberts A."/>
            <person name="Saif S."/>
            <person name="Shea T."/>
            <person name="Sisk P."/>
            <person name="Stolte C."/>
            <person name="Sykes S."/>
            <person name="Wortman J."/>
            <person name="Nusbaum C."/>
            <person name="Birren B."/>
        </authorList>
    </citation>
    <scope>NUCLEOTIDE SEQUENCE [LARGE SCALE GENOMIC DNA]</scope>
    <source>
        <strain evidence="4 5">8TBB</strain>
    </source>
</reference>
<evidence type="ECO:0000259" key="3">
    <source>
        <dbReference type="SMART" id="SM00382"/>
    </source>
</evidence>
<dbReference type="PANTHER" id="PTHR11638:SF18">
    <property type="entry name" value="HEAT SHOCK PROTEIN 104"/>
    <property type="match status" value="1"/>
</dbReference>
<dbReference type="GO" id="GO:0005737">
    <property type="term" value="C:cytoplasm"/>
    <property type="evidence" value="ECO:0007669"/>
    <property type="project" value="TreeGrafter"/>
</dbReference>
<accession>A0A9P2S2V7</accession>
<dbReference type="Pfam" id="PF00004">
    <property type="entry name" value="AAA"/>
    <property type="match status" value="1"/>
</dbReference>
<comment type="caution">
    <text evidence="4">The sequence shown here is derived from an EMBL/GenBank/DDBJ whole genome shotgun (WGS) entry which is preliminary data.</text>
</comment>
<dbReference type="InterPro" id="IPR003593">
    <property type="entry name" value="AAA+_ATPase"/>
</dbReference>
<dbReference type="Proteomes" id="UP000002648">
    <property type="component" value="Unassembled WGS sequence"/>
</dbReference>
<sequence>MYLQNEDAVLLASDMRKCGVNLNVLGLGRRSPYIGREDAIRMAMVSLFCAYKKSIVISGSAGCGKTSFVRELACRLNQSKSMVNGYVILEVNLGSVISDTGLRGEFERKIGALIETVSPYENVALFIDEGHSIAHTKSDGGIGAMDLFKPFMLEQNLKLIIATTSAELAHIQGDAAFFRRFHYISLDELSIDEKMNAIRLHIKYLEEYHGREFCFDNFNFDNTRDLHDLLSHVDLQLARGRFENEFAI</sequence>
<dbReference type="GO" id="GO:0016887">
    <property type="term" value="F:ATP hydrolysis activity"/>
    <property type="evidence" value="ECO:0007669"/>
    <property type="project" value="InterPro"/>
</dbReference>
<dbReference type="InterPro" id="IPR003959">
    <property type="entry name" value="ATPase_AAA_core"/>
</dbReference>
<dbReference type="CDD" id="cd00009">
    <property type="entry name" value="AAA"/>
    <property type="match status" value="1"/>
</dbReference>
<evidence type="ECO:0000313" key="4">
    <source>
        <dbReference type="EMBL" id="EJF97764.1"/>
    </source>
</evidence>
<keyword evidence="5" id="KW-1185">Reference proteome</keyword>
<dbReference type="RefSeq" id="WP_004857798.1">
    <property type="nucleotide sequence ID" value="NZ_JH725050.1"/>
</dbReference>
<feature type="domain" description="AAA+ ATPase" evidence="3">
    <location>
        <begin position="51"/>
        <end position="187"/>
    </location>
</feature>
<name>A0A9P2S2V7_BARTA</name>
<proteinExistence type="predicted"/>
<dbReference type="SUPFAM" id="SSF52540">
    <property type="entry name" value="P-loop containing nucleoside triphosphate hydrolases"/>
    <property type="match status" value="1"/>
</dbReference>